<protein>
    <submittedName>
        <fullName evidence="2">Uncharacterized protein</fullName>
    </submittedName>
</protein>
<gene>
    <name evidence="2" type="ORF">B0T26DRAFT_752400</name>
</gene>
<keyword evidence="3" id="KW-1185">Reference proteome</keyword>
<dbReference type="GeneID" id="85328788"/>
<reference evidence="2" key="1">
    <citation type="submission" date="2023-06" db="EMBL/GenBank/DDBJ databases">
        <title>Genome-scale phylogeny and comparative genomics of the fungal order Sordariales.</title>
        <authorList>
            <consortium name="Lawrence Berkeley National Laboratory"/>
            <person name="Hensen N."/>
            <person name="Bonometti L."/>
            <person name="Westerberg I."/>
            <person name="Brannstrom I.O."/>
            <person name="Guillou S."/>
            <person name="Cros-Aarteil S."/>
            <person name="Calhoun S."/>
            <person name="Haridas S."/>
            <person name="Kuo A."/>
            <person name="Mondo S."/>
            <person name="Pangilinan J."/>
            <person name="Riley R."/>
            <person name="LaButti K."/>
            <person name="Andreopoulos B."/>
            <person name="Lipzen A."/>
            <person name="Chen C."/>
            <person name="Yanf M."/>
            <person name="Daum C."/>
            <person name="Ng V."/>
            <person name="Clum A."/>
            <person name="Steindorff A."/>
            <person name="Ohm R."/>
            <person name="Martin F."/>
            <person name="Silar P."/>
            <person name="Natvig D."/>
            <person name="Lalanne C."/>
            <person name="Gautier V."/>
            <person name="Ament-velasquez S.L."/>
            <person name="Kruys A."/>
            <person name="Hutchinson M.I."/>
            <person name="Powell A.J."/>
            <person name="Barry K."/>
            <person name="Miller A.N."/>
            <person name="Grigoriev I.V."/>
            <person name="Debuchy R."/>
            <person name="Gladieux P."/>
            <person name="Thoren M.H."/>
            <person name="Johannesson H."/>
        </authorList>
    </citation>
    <scope>NUCLEOTIDE SEQUENCE</scope>
    <source>
        <strain evidence="2">SMH2392-1A</strain>
    </source>
</reference>
<proteinExistence type="predicted"/>
<feature type="region of interest" description="Disordered" evidence="1">
    <location>
        <begin position="113"/>
        <end position="188"/>
    </location>
</feature>
<dbReference type="Proteomes" id="UP001172101">
    <property type="component" value="Unassembled WGS sequence"/>
</dbReference>
<evidence type="ECO:0000313" key="2">
    <source>
        <dbReference type="EMBL" id="KAK0718483.1"/>
    </source>
</evidence>
<evidence type="ECO:0000313" key="3">
    <source>
        <dbReference type="Proteomes" id="UP001172101"/>
    </source>
</evidence>
<name>A0AA40AMC9_9PEZI</name>
<feature type="compositionally biased region" description="Polar residues" evidence="1">
    <location>
        <begin position="164"/>
        <end position="173"/>
    </location>
</feature>
<dbReference type="EMBL" id="JAUIRO010000004">
    <property type="protein sequence ID" value="KAK0718483.1"/>
    <property type="molecule type" value="Genomic_DNA"/>
</dbReference>
<comment type="caution">
    <text evidence="2">The sequence shown here is derived from an EMBL/GenBank/DDBJ whole genome shotgun (WGS) entry which is preliminary data.</text>
</comment>
<sequence>MTCTFALESRTMTLQDGSMRTFRIRVARHHCENRLLCRLTAGYEARGAFTQPWLRRQDQEDLEWMVASPWRRRRRRDAQAGGTRPALITSDAAATDGTALRTVALALGTAAAAPSQLPEPHVHTASGSAATAAEDSDAGGSLGPPNTGNNNIAAIPLAKDSNGIIDSQGTNRWMSGREDVPEEPQLGL</sequence>
<accession>A0AA40AMC9</accession>
<evidence type="ECO:0000256" key="1">
    <source>
        <dbReference type="SAM" id="MobiDB-lite"/>
    </source>
</evidence>
<dbReference type="RefSeq" id="XP_060297276.1">
    <property type="nucleotide sequence ID" value="XM_060445518.1"/>
</dbReference>
<organism evidence="2 3">
    <name type="scientific">Lasiosphaeria miniovina</name>
    <dbReference type="NCBI Taxonomy" id="1954250"/>
    <lineage>
        <taxon>Eukaryota</taxon>
        <taxon>Fungi</taxon>
        <taxon>Dikarya</taxon>
        <taxon>Ascomycota</taxon>
        <taxon>Pezizomycotina</taxon>
        <taxon>Sordariomycetes</taxon>
        <taxon>Sordariomycetidae</taxon>
        <taxon>Sordariales</taxon>
        <taxon>Lasiosphaeriaceae</taxon>
        <taxon>Lasiosphaeria</taxon>
    </lineage>
</organism>
<dbReference type="AlphaFoldDB" id="A0AA40AMC9"/>